<evidence type="ECO:0000256" key="3">
    <source>
        <dbReference type="ARBA" id="ARBA00022723"/>
    </source>
</evidence>
<dbReference type="GO" id="GO:0016491">
    <property type="term" value="F:oxidoreductase activity"/>
    <property type="evidence" value="ECO:0007669"/>
    <property type="project" value="InterPro"/>
</dbReference>
<dbReference type="AlphaFoldDB" id="A0AA38UF86"/>
<dbReference type="GO" id="GO:0046872">
    <property type="term" value="F:metal ion binding"/>
    <property type="evidence" value="ECO:0007669"/>
    <property type="project" value="UniProtKB-KW"/>
</dbReference>
<evidence type="ECO:0000256" key="2">
    <source>
        <dbReference type="ARBA" id="ARBA00008072"/>
    </source>
</evidence>
<name>A0AA38UF86_9AGAR</name>
<dbReference type="Proteomes" id="UP001163846">
    <property type="component" value="Unassembled WGS sequence"/>
</dbReference>
<accession>A0AA38UF86</accession>
<dbReference type="CDD" id="cd08286">
    <property type="entry name" value="FDH_like_ADH2"/>
    <property type="match status" value="1"/>
</dbReference>
<dbReference type="PANTHER" id="PTHR42813:SF4">
    <property type="entry name" value="NADP-DEPENDENT ISOPROPANOL DEHYDROGENASE"/>
    <property type="match status" value="1"/>
</dbReference>
<keyword evidence="7" id="KW-1185">Reference proteome</keyword>
<dbReference type="InterPro" id="IPR036291">
    <property type="entry name" value="NAD(P)-bd_dom_sf"/>
</dbReference>
<organism evidence="6 7">
    <name type="scientific">Lentinula raphanica</name>
    <dbReference type="NCBI Taxonomy" id="153919"/>
    <lineage>
        <taxon>Eukaryota</taxon>
        <taxon>Fungi</taxon>
        <taxon>Dikarya</taxon>
        <taxon>Basidiomycota</taxon>
        <taxon>Agaricomycotina</taxon>
        <taxon>Agaricomycetes</taxon>
        <taxon>Agaricomycetidae</taxon>
        <taxon>Agaricales</taxon>
        <taxon>Marasmiineae</taxon>
        <taxon>Omphalotaceae</taxon>
        <taxon>Lentinula</taxon>
    </lineage>
</organism>
<dbReference type="PANTHER" id="PTHR42813">
    <property type="entry name" value="ZINC-TYPE ALCOHOL DEHYDROGENASE-LIKE"/>
    <property type="match status" value="1"/>
</dbReference>
<dbReference type="Pfam" id="PF08240">
    <property type="entry name" value="ADH_N"/>
    <property type="match status" value="1"/>
</dbReference>
<keyword evidence="3" id="KW-0479">Metal-binding</keyword>
<comment type="cofactor">
    <cofactor evidence="1">
        <name>Zn(2+)</name>
        <dbReference type="ChEBI" id="CHEBI:29105"/>
    </cofactor>
</comment>
<evidence type="ECO:0000259" key="5">
    <source>
        <dbReference type="SMART" id="SM00829"/>
    </source>
</evidence>
<comment type="similarity">
    <text evidence="2">Belongs to the zinc-containing alcohol dehydrogenase family.</text>
</comment>
<reference evidence="6" key="1">
    <citation type="submission" date="2022-08" db="EMBL/GenBank/DDBJ databases">
        <authorList>
            <consortium name="DOE Joint Genome Institute"/>
            <person name="Min B."/>
            <person name="Riley R."/>
            <person name="Sierra-Patev S."/>
            <person name="Naranjo-Ortiz M."/>
            <person name="Looney B."/>
            <person name="Konkel Z."/>
            <person name="Slot J.C."/>
            <person name="Sakamoto Y."/>
            <person name="Steenwyk J.L."/>
            <person name="Rokas A."/>
            <person name="Carro J."/>
            <person name="Camarero S."/>
            <person name="Ferreira P."/>
            <person name="Molpeceres G."/>
            <person name="Ruiz-Duenas F.J."/>
            <person name="Serrano A."/>
            <person name="Henrissat B."/>
            <person name="Drula E."/>
            <person name="Hughes K.W."/>
            <person name="Mata J.L."/>
            <person name="Ishikawa N.K."/>
            <person name="Vargas-Isla R."/>
            <person name="Ushijima S."/>
            <person name="Smith C.A."/>
            <person name="Ahrendt S."/>
            <person name="Andreopoulos W."/>
            <person name="He G."/>
            <person name="Labutti K."/>
            <person name="Lipzen A."/>
            <person name="Ng V."/>
            <person name="Sandor L."/>
            <person name="Barry K."/>
            <person name="Martinez A.T."/>
            <person name="Xiao Y."/>
            <person name="Gibbons J.G."/>
            <person name="Terashima K."/>
            <person name="Hibbett D.S."/>
            <person name="Grigoriev I.V."/>
        </authorList>
    </citation>
    <scope>NUCLEOTIDE SEQUENCE</scope>
    <source>
        <strain evidence="6">TFB9207</strain>
    </source>
</reference>
<evidence type="ECO:0000313" key="6">
    <source>
        <dbReference type="EMBL" id="KAJ3838920.1"/>
    </source>
</evidence>
<dbReference type="InterPro" id="IPR020843">
    <property type="entry name" value="ER"/>
</dbReference>
<evidence type="ECO:0000256" key="1">
    <source>
        <dbReference type="ARBA" id="ARBA00001947"/>
    </source>
</evidence>
<protein>
    <submittedName>
        <fullName evidence="6">L-iditol 2-dehydrogenase</fullName>
    </submittedName>
</protein>
<dbReference type="InterPro" id="IPR013154">
    <property type="entry name" value="ADH-like_N"/>
</dbReference>
<dbReference type="Pfam" id="PF00107">
    <property type="entry name" value="ADH_zinc_N"/>
    <property type="match status" value="1"/>
</dbReference>
<keyword evidence="4" id="KW-0862">Zinc</keyword>
<dbReference type="Gene3D" id="3.90.180.10">
    <property type="entry name" value="Medium-chain alcohol dehydrogenases, catalytic domain"/>
    <property type="match status" value="1"/>
</dbReference>
<comment type="caution">
    <text evidence="6">The sequence shown here is derived from an EMBL/GenBank/DDBJ whole genome shotgun (WGS) entry which is preliminary data.</text>
</comment>
<evidence type="ECO:0000313" key="7">
    <source>
        <dbReference type="Proteomes" id="UP001163846"/>
    </source>
</evidence>
<dbReference type="SMART" id="SM00829">
    <property type="entry name" value="PKS_ER"/>
    <property type="match status" value="1"/>
</dbReference>
<dbReference type="SUPFAM" id="SSF50129">
    <property type="entry name" value="GroES-like"/>
    <property type="match status" value="1"/>
</dbReference>
<dbReference type="InterPro" id="IPR013149">
    <property type="entry name" value="ADH-like_C"/>
</dbReference>
<sequence length="378" mass="40277">MYSLRRLPPLFINAHKLNAAYSLSVPTTRRSMATMKALVYAAKGKPTLEERPKPTILKPTDAIVKMVKTTICGTDLHIFKGDVATCDTGRILGHEGVAVVEQVGNSVSHFKPGDKVIVSCITSCMTCSNCRQGMPSHCTDGGWALGNTIDGTQAEYTRIPHADGSLHRVAETASDDAQLMLSDTVPTGYECGVLQGKVKLGSTVAIVGSGPVGLGALITSQLYSPLQIIMIDLNEKRLSLARALGATHTVVSGPNVVEQVMQITSGRGVDTVIEAVGIPATFELCQKLVAVGGTVANLGVHGAKVDLHLEELWDKNITLTTRLVDARSTPMLIKLVESGKIQPEKFATHNFAFGDIEKAYSVFGAAEAHDCLKVVVNF</sequence>
<dbReference type="SUPFAM" id="SSF51735">
    <property type="entry name" value="NAD(P)-binding Rossmann-fold domains"/>
    <property type="match status" value="1"/>
</dbReference>
<evidence type="ECO:0000256" key="4">
    <source>
        <dbReference type="ARBA" id="ARBA00022833"/>
    </source>
</evidence>
<gene>
    <name evidence="6" type="ORF">F5878DRAFT_618053</name>
</gene>
<dbReference type="InterPro" id="IPR011032">
    <property type="entry name" value="GroES-like_sf"/>
</dbReference>
<dbReference type="Gene3D" id="3.40.50.720">
    <property type="entry name" value="NAD(P)-binding Rossmann-like Domain"/>
    <property type="match status" value="1"/>
</dbReference>
<feature type="domain" description="Enoyl reductase (ER)" evidence="5">
    <location>
        <begin position="33"/>
        <end position="376"/>
    </location>
</feature>
<dbReference type="EMBL" id="MU806156">
    <property type="protein sequence ID" value="KAJ3838920.1"/>
    <property type="molecule type" value="Genomic_DNA"/>
</dbReference>
<proteinExistence type="inferred from homology"/>